<sequence length="103" mass="12114">MTQIAEQMRIYLRGWKFYFRLAQTPQIFKDLDSWIRHRLRAIQLKHWSTGTTVYSRLRSLGATHEQAALMAEGAGHWWRHSEAGLNHILTVDYFDALGFPRLA</sequence>
<accession>A0A9P1PZA0</accession>
<gene>
    <name evidence="2" type="ORF">ERS137939_04391</name>
</gene>
<evidence type="ECO:0000313" key="3">
    <source>
        <dbReference type="Proteomes" id="UP000041356"/>
    </source>
</evidence>
<dbReference type="Proteomes" id="UP000041356">
    <property type="component" value="Unassembled WGS sequence"/>
</dbReference>
<protein>
    <submittedName>
        <fullName evidence="2">Group II intron, maturase-specific domain</fullName>
    </submittedName>
</protein>
<evidence type="ECO:0000259" key="1">
    <source>
        <dbReference type="Pfam" id="PF08388"/>
    </source>
</evidence>
<dbReference type="InterPro" id="IPR013597">
    <property type="entry name" value="Mat_intron_G2"/>
</dbReference>
<evidence type="ECO:0000313" key="2">
    <source>
        <dbReference type="EMBL" id="CNG58443.1"/>
    </source>
</evidence>
<proteinExistence type="predicted"/>
<organism evidence="2 3">
    <name type="scientific">Yersinia enterocolitica</name>
    <dbReference type="NCBI Taxonomy" id="630"/>
    <lineage>
        <taxon>Bacteria</taxon>
        <taxon>Pseudomonadati</taxon>
        <taxon>Pseudomonadota</taxon>
        <taxon>Gammaproteobacteria</taxon>
        <taxon>Enterobacterales</taxon>
        <taxon>Yersiniaceae</taxon>
        <taxon>Yersinia</taxon>
    </lineage>
</organism>
<comment type="caution">
    <text evidence="2">The sequence shown here is derived from an EMBL/GenBank/DDBJ whole genome shotgun (WGS) entry which is preliminary data.</text>
</comment>
<feature type="domain" description="Group II intron maturase-specific" evidence="1">
    <location>
        <begin position="1"/>
        <end position="57"/>
    </location>
</feature>
<dbReference type="RefSeq" id="WP_050132329.1">
    <property type="nucleotide sequence ID" value="NZ_CPZF01000018.1"/>
</dbReference>
<name>A0A9P1PZA0_YEREN</name>
<reference evidence="2 3" key="1">
    <citation type="submission" date="2015-03" db="EMBL/GenBank/DDBJ databases">
        <authorList>
            <consortium name="Pathogen Informatics"/>
            <person name="Murphy D."/>
        </authorList>
    </citation>
    <scope>NUCLEOTIDE SEQUENCE [LARGE SCALE GENOMIC DNA]</scope>
    <source>
        <strain evidence="2 3">IP27818</strain>
    </source>
</reference>
<dbReference type="Pfam" id="PF08388">
    <property type="entry name" value="GIIM"/>
    <property type="match status" value="1"/>
</dbReference>
<dbReference type="AlphaFoldDB" id="A0A9P1PZA0"/>
<dbReference type="EMBL" id="CPZF01000018">
    <property type="protein sequence ID" value="CNG58443.1"/>
    <property type="molecule type" value="Genomic_DNA"/>
</dbReference>